<name>B9WK02_CANDC</name>
<evidence type="ECO:0000313" key="3">
    <source>
        <dbReference type="Proteomes" id="UP000002605"/>
    </source>
</evidence>
<accession>B9WK02</accession>
<evidence type="ECO:0000313" key="1">
    <source>
        <dbReference type="CGD" id="CAL0000170124"/>
    </source>
</evidence>
<dbReference type="OrthoDB" id="10413178at2759"/>
<evidence type="ECO:0000313" key="2">
    <source>
        <dbReference type="EMBL" id="CAX40653.1"/>
    </source>
</evidence>
<reference evidence="2 3" key="1">
    <citation type="journal article" date="2009" name="Genome Res.">
        <title>Comparative genomics of the fungal pathogens Candida dubliniensis and Candida albicans.</title>
        <authorList>
            <person name="Jackson A.P."/>
            <person name="Gamble J.A."/>
            <person name="Yeomans T."/>
            <person name="Moran G.P."/>
            <person name="Saunders D."/>
            <person name="Harris D."/>
            <person name="Aslett M."/>
            <person name="Barrell J.F."/>
            <person name="Butler G."/>
            <person name="Citiulo F."/>
            <person name="Coleman D.C."/>
            <person name="de Groot P.W.J."/>
            <person name="Goodwin T.J."/>
            <person name="Quail M.A."/>
            <person name="McQuillan J."/>
            <person name="Munro C.A."/>
            <person name="Pain A."/>
            <person name="Poulter R.T."/>
            <person name="Rajandream M.A."/>
            <person name="Renauld H."/>
            <person name="Spiering M.J."/>
            <person name="Tivey A."/>
            <person name="Gow N.A.R."/>
            <person name="Barrell B."/>
            <person name="Sullivan D.J."/>
            <person name="Berriman M."/>
        </authorList>
    </citation>
    <scope>NUCLEOTIDE SEQUENCE [LARGE SCALE GENOMIC DNA]</scope>
    <source>
        <strain evidence="3">CD36 / ATCC MYA-646 / CBS 7987 / NCPF 3949 / NRRL Y-17841</strain>
    </source>
</reference>
<gene>
    <name evidence="1" type="ordered locus">Cd36_70990</name>
    <name evidence="2" type="ORF">CD36_70990</name>
</gene>
<dbReference type="Proteomes" id="UP000002605">
    <property type="component" value="Chromosome 7"/>
</dbReference>
<dbReference type="RefSeq" id="XP_002421319.1">
    <property type="nucleotide sequence ID" value="XM_002421274.1"/>
</dbReference>
<dbReference type="AlphaFoldDB" id="B9WK02"/>
<dbReference type="VEuPathDB" id="FungiDB:CD36_70990"/>
<keyword evidence="3" id="KW-1185">Reference proteome</keyword>
<dbReference type="HOGENOM" id="CLU_1815525_0_0_1"/>
<dbReference type="CGD" id="CAL0000170124">
    <property type="gene designation" value="Cd36_70990"/>
</dbReference>
<dbReference type="KEGG" id="cdu:CD36_70990"/>
<protein>
    <submittedName>
        <fullName evidence="2">Uncharacterized protein</fullName>
    </submittedName>
</protein>
<proteinExistence type="predicted"/>
<dbReference type="GeneID" id="8049286"/>
<dbReference type="EMBL" id="FM992694">
    <property type="protein sequence ID" value="CAX40653.1"/>
    <property type="molecule type" value="Genomic_DNA"/>
</dbReference>
<sequence length="133" mass="15308">MMDFSTINGDLNYHTLHTMDNLSKTYPSNNSSSSFAKSIFRNLKHTFISTNKATVSVFEPASIISSTTQPTIIPYRCENSIFRKKPKSVSCPSTEELEKSLEIWKMEGTKYSGEQRRHFKPFKVLFDRLETIN</sequence>
<organism evidence="2 3">
    <name type="scientific">Candida dubliniensis (strain CD36 / ATCC MYA-646 / CBS 7987 / NCPF 3949 / NRRL Y-17841)</name>
    <name type="common">Yeast</name>
    <dbReference type="NCBI Taxonomy" id="573826"/>
    <lineage>
        <taxon>Eukaryota</taxon>
        <taxon>Fungi</taxon>
        <taxon>Dikarya</taxon>
        <taxon>Ascomycota</taxon>
        <taxon>Saccharomycotina</taxon>
        <taxon>Pichiomycetes</taxon>
        <taxon>Debaryomycetaceae</taxon>
        <taxon>Candida/Lodderomyces clade</taxon>
        <taxon>Candida</taxon>
    </lineage>
</organism>